<evidence type="ECO:0000256" key="7">
    <source>
        <dbReference type="ARBA" id="ARBA00023136"/>
    </source>
</evidence>
<dbReference type="Pfam" id="PF01032">
    <property type="entry name" value="FecCD"/>
    <property type="match status" value="1"/>
</dbReference>
<keyword evidence="4" id="KW-1003">Cell membrane</keyword>
<dbReference type="PANTHER" id="PTHR30472:SF25">
    <property type="entry name" value="ABC TRANSPORTER PERMEASE PROTEIN MJ0876-RELATED"/>
    <property type="match status" value="1"/>
</dbReference>
<dbReference type="Proteomes" id="UP000306888">
    <property type="component" value="Unassembled WGS sequence"/>
</dbReference>
<feature type="transmembrane region" description="Helical" evidence="8">
    <location>
        <begin position="290"/>
        <end position="311"/>
    </location>
</feature>
<feature type="transmembrane region" description="Helical" evidence="8">
    <location>
        <begin position="253"/>
        <end position="278"/>
    </location>
</feature>
<dbReference type="GO" id="GO:0022857">
    <property type="term" value="F:transmembrane transporter activity"/>
    <property type="evidence" value="ECO:0007669"/>
    <property type="project" value="InterPro"/>
</dbReference>
<feature type="transmembrane region" description="Helical" evidence="8">
    <location>
        <begin position="106"/>
        <end position="127"/>
    </location>
</feature>
<dbReference type="OrthoDB" id="9792889at2"/>
<proteinExistence type="inferred from homology"/>
<comment type="caution">
    <text evidence="9">The sequence shown here is derived from an EMBL/GenBank/DDBJ whole genome shotgun (WGS) entry which is preliminary data.</text>
</comment>
<dbReference type="CDD" id="cd06550">
    <property type="entry name" value="TM_ABC_iron-siderophores_like"/>
    <property type="match status" value="1"/>
</dbReference>
<dbReference type="SUPFAM" id="SSF81345">
    <property type="entry name" value="ABC transporter involved in vitamin B12 uptake, BtuC"/>
    <property type="match status" value="1"/>
</dbReference>
<feature type="transmembrane region" description="Helical" evidence="8">
    <location>
        <begin position="74"/>
        <end position="94"/>
    </location>
</feature>
<feature type="transmembrane region" description="Helical" evidence="8">
    <location>
        <begin position="36"/>
        <end position="54"/>
    </location>
</feature>
<evidence type="ECO:0000256" key="4">
    <source>
        <dbReference type="ARBA" id="ARBA00022475"/>
    </source>
</evidence>
<dbReference type="FunFam" id="1.10.3470.10:FF:000001">
    <property type="entry name" value="Vitamin B12 ABC transporter permease BtuC"/>
    <property type="match status" value="1"/>
</dbReference>
<sequence>MSINKDKKNKTMMILSFVVVFLVICIGTSIGSSNISIIDIISIISHKIFNTNLLQGIEAKDVSIIWSIRLPRVLLAFTVGGALAASGAVVQSILKNPLASPYTLGVSSGASLGVGLLIVSGISIPFLGNFSLPLVGFICSLLTMVIVIAFSSKVDKELSNTTIILTGMVFSLFFNAALTTITALFTKNIEAITMWQMGSFSMKGWSYLKAGVPFFLVGIIGVMAFVREMDVLTFGEEQAKSIGVDAEKVKKSLFLFVAVLTGAAVAISGTIGFVDLIAPHVVRKIFGSKHSYVIPMSVVFGGCLMVITDLISRTIIVPSELPVGAVTAMIGAPFFAYLYFKRSK</sequence>
<dbReference type="GO" id="GO:0033214">
    <property type="term" value="P:siderophore-iron import into cell"/>
    <property type="evidence" value="ECO:0007669"/>
    <property type="project" value="TreeGrafter"/>
</dbReference>
<reference evidence="9 10" key="1">
    <citation type="submission" date="2019-04" db="EMBL/GenBank/DDBJ databases">
        <title>Microbes associate with the intestines of laboratory mice.</title>
        <authorList>
            <person name="Navarre W."/>
            <person name="Wong E."/>
            <person name="Huang K."/>
            <person name="Tropini C."/>
            <person name="Ng K."/>
            <person name="Yu B."/>
        </authorList>
    </citation>
    <scope>NUCLEOTIDE SEQUENCE [LARGE SCALE GENOMIC DNA]</scope>
    <source>
        <strain evidence="9 10">NM50_B9-20</strain>
    </source>
</reference>
<feature type="transmembrane region" description="Helical" evidence="8">
    <location>
        <begin position="134"/>
        <end position="151"/>
    </location>
</feature>
<dbReference type="AlphaFoldDB" id="A0A4S2DQ48"/>
<evidence type="ECO:0000256" key="8">
    <source>
        <dbReference type="SAM" id="Phobius"/>
    </source>
</evidence>
<evidence type="ECO:0000256" key="6">
    <source>
        <dbReference type="ARBA" id="ARBA00022989"/>
    </source>
</evidence>
<comment type="subcellular location">
    <subcellularLocation>
        <location evidence="1">Cell membrane</location>
        <topology evidence="1">Multi-pass membrane protein</topology>
    </subcellularLocation>
</comment>
<dbReference type="InterPro" id="IPR037294">
    <property type="entry name" value="ABC_BtuC-like"/>
</dbReference>
<dbReference type="EMBL" id="SRYR01000001">
    <property type="protein sequence ID" value="TGY43253.1"/>
    <property type="molecule type" value="Genomic_DNA"/>
</dbReference>
<evidence type="ECO:0000256" key="2">
    <source>
        <dbReference type="ARBA" id="ARBA00007935"/>
    </source>
</evidence>
<evidence type="ECO:0000256" key="5">
    <source>
        <dbReference type="ARBA" id="ARBA00022692"/>
    </source>
</evidence>
<evidence type="ECO:0000313" key="10">
    <source>
        <dbReference type="Proteomes" id="UP000306888"/>
    </source>
</evidence>
<keyword evidence="7 8" id="KW-0472">Membrane</keyword>
<dbReference type="RefSeq" id="WP_136003333.1">
    <property type="nucleotide sequence ID" value="NZ_SRYR01000001.1"/>
</dbReference>
<feature type="transmembrane region" description="Helical" evidence="8">
    <location>
        <begin position="12"/>
        <end position="30"/>
    </location>
</feature>
<dbReference type="GO" id="GO:0005886">
    <property type="term" value="C:plasma membrane"/>
    <property type="evidence" value="ECO:0007669"/>
    <property type="project" value="UniProtKB-SubCell"/>
</dbReference>
<keyword evidence="6 8" id="KW-1133">Transmembrane helix</keyword>
<evidence type="ECO:0000313" key="9">
    <source>
        <dbReference type="EMBL" id="TGY43253.1"/>
    </source>
</evidence>
<feature type="transmembrane region" description="Helical" evidence="8">
    <location>
        <begin position="163"/>
        <end position="186"/>
    </location>
</feature>
<name>A0A4S2DQ48_9CLOT</name>
<keyword evidence="5 8" id="KW-0812">Transmembrane</keyword>
<accession>A0A4S2DQ48</accession>
<comment type="similarity">
    <text evidence="2">Belongs to the binding-protein-dependent transport system permease family. FecCD subfamily.</text>
</comment>
<dbReference type="PANTHER" id="PTHR30472">
    <property type="entry name" value="FERRIC ENTEROBACTIN TRANSPORT SYSTEM PERMEASE PROTEIN"/>
    <property type="match status" value="1"/>
</dbReference>
<dbReference type="Gene3D" id="1.10.3470.10">
    <property type="entry name" value="ABC transporter involved in vitamin B12 uptake, BtuC"/>
    <property type="match status" value="1"/>
</dbReference>
<keyword evidence="3" id="KW-0813">Transport</keyword>
<gene>
    <name evidence="9" type="ORF">E5347_00125</name>
</gene>
<protein>
    <submittedName>
        <fullName evidence="9">Iron ABC transporter permease</fullName>
    </submittedName>
</protein>
<evidence type="ECO:0000256" key="1">
    <source>
        <dbReference type="ARBA" id="ARBA00004651"/>
    </source>
</evidence>
<feature type="transmembrane region" description="Helical" evidence="8">
    <location>
        <begin position="323"/>
        <end position="340"/>
    </location>
</feature>
<organism evidence="9 10">
    <name type="scientific">Clostridium sartagoforme</name>
    <dbReference type="NCBI Taxonomy" id="84031"/>
    <lineage>
        <taxon>Bacteria</taxon>
        <taxon>Bacillati</taxon>
        <taxon>Bacillota</taxon>
        <taxon>Clostridia</taxon>
        <taxon>Eubacteriales</taxon>
        <taxon>Clostridiaceae</taxon>
        <taxon>Clostridium</taxon>
    </lineage>
</organism>
<keyword evidence="10" id="KW-1185">Reference proteome</keyword>
<dbReference type="InterPro" id="IPR000522">
    <property type="entry name" value="ABC_transptr_permease_BtuC"/>
</dbReference>
<feature type="transmembrane region" description="Helical" evidence="8">
    <location>
        <begin position="207"/>
        <end position="226"/>
    </location>
</feature>
<evidence type="ECO:0000256" key="3">
    <source>
        <dbReference type="ARBA" id="ARBA00022448"/>
    </source>
</evidence>